<dbReference type="SUPFAM" id="SSF53822">
    <property type="entry name" value="Periplasmic binding protein-like I"/>
    <property type="match status" value="1"/>
</dbReference>
<dbReference type="Pfam" id="PF13407">
    <property type="entry name" value="Peripla_BP_4"/>
    <property type="match status" value="1"/>
</dbReference>
<gene>
    <name evidence="4" type="ORF">IRI77_03135</name>
</gene>
<accession>A0A7S7SLZ3</accession>
<dbReference type="InterPro" id="IPR050555">
    <property type="entry name" value="Bact_Solute-Bind_Prot2"/>
</dbReference>
<comment type="subcellular location">
    <subcellularLocation>
        <location evidence="1">Cell envelope</location>
    </subcellularLocation>
</comment>
<dbReference type="KEGG" id="pfer:IRI77_03135"/>
<dbReference type="Gene3D" id="3.40.50.2300">
    <property type="match status" value="2"/>
</dbReference>
<dbReference type="InterPro" id="IPR028082">
    <property type="entry name" value="Peripla_BP_I"/>
</dbReference>
<dbReference type="RefSeq" id="WP_194450634.1">
    <property type="nucleotide sequence ID" value="NZ_CP063849.1"/>
</dbReference>
<evidence type="ECO:0000256" key="1">
    <source>
        <dbReference type="ARBA" id="ARBA00004196"/>
    </source>
</evidence>
<sequence length="320" mass="33999">MKYTMFLALAVLALTGCGGGPHHQPSEKYYLVCANPKIPYWQEAGAGLVKAATELNVQAELIGPDVYDAKSELAEFKRIMANKPAGILISPGDSTVLRPEIDAAVAAGVPVITVDSDAPQSQRLFFIGTNNYQAGQMGGALLAKLLNGKGNVVFYTIANQKNLEERLDGYRAALAASPGIKVTQIIDMKGDARVAFDTTTDLVDKKTAVDAFVSLESLSGSEIAEVLERKKVDGKIILAMDTAASTLGWIEKGKIAATLMQKPYTMGYYGLKTLAGIVLEKQSASGSGKPNAADPKAPFPVFMDTGTMLVDKTNVAQVKH</sequence>
<evidence type="ECO:0000256" key="2">
    <source>
        <dbReference type="ARBA" id="ARBA00007639"/>
    </source>
</evidence>
<dbReference type="PANTHER" id="PTHR30036:SF7">
    <property type="entry name" value="ABC TRANSPORTER PERIPLASMIC-BINDING PROTEIN YPHF"/>
    <property type="match status" value="1"/>
</dbReference>
<name>A0A7S7SLZ3_PALFE</name>
<evidence type="ECO:0000313" key="4">
    <source>
        <dbReference type="EMBL" id="QOY88971.1"/>
    </source>
</evidence>
<dbReference type="PANTHER" id="PTHR30036">
    <property type="entry name" value="D-XYLOSE-BINDING PERIPLASMIC PROTEIN"/>
    <property type="match status" value="1"/>
</dbReference>
<comment type="similarity">
    <text evidence="2">Belongs to the bacterial solute-binding protein 2 family.</text>
</comment>
<feature type="domain" description="Periplasmic binding protein" evidence="3">
    <location>
        <begin position="31"/>
        <end position="278"/>
    </location>
</feature>
<dbReference type="EMBL" id="CP063849">
    <property type="protein sequence ID" value="QOY88971.1"/>
    <property type="molecule type" value="Genomic_DNA"/>
</dbReference>
<dbReference type="Proteomes" id="UP000593892">
    <property type="component" value="Chromosome"/>
</dbReference>
<dbReference type="AlphaFoldDB" id="A0A7S7SLZ3"/>
<dbReference type="GO" id="GO:0030246">
    <property type="term" value="F:carbohydrate binding"/>
    <property type="evidence" value="ECO:0007669"/>
    <property type="project" value="TreeGrafter"/>
</dbReference>
<protein>
    <submittedName>
        <fullName evidence="4">Substrate-binding domain-containing protein</fullName>
    </submittedName>
</protein>
<dbReference type="InterPro" id="IPR025997">
    <property type="entry name" value="SBP_2_dom"/>
</dbReference>
<proteinExistence type="inferred from homology"/>
<evidence type="ECO:0000259" key="3">
    <source>
        <dbReference type="Pfam" id="PF13407"/>
    </source>
</evidence>
<keyword evidence="5" id="KW-1185">Reference proteome</keyword>
<dbReference type="PROSITE" id="PS51257">
    <property type="entry name" value="PROKAR_LIPOPROTEIN"/>
    <property type="match status" value="1"/>
</dbReference>
<dbReference type="GO" id="GO:0030288">
    <property type="term" value="C:outer membrane-bounded periplasmic space"/>
    <property type="evidence" value="ECO:0007669"/>
    <property type="project" value="TreeGrafter"/>
</dbReference>
<reference evidence="4 5" key="1">
    <citation type="submission" date="2020-10" db="EMBL/GenBank/DDBJ databases">
        <title>Complete genome sequence of Paludibaculum fermentans P105T, a facultatively anaerobic acidobacterium capable of dissimilatory Fe(III) reduction.</title>
        <authorList>
            <person name="Dedysh S.N."/>
            <person name="Beletsky A.V."/>
            <person name="Kulichevskaya I.S."/>
            <person name="Mardanov A.V."/>
            <person name="Ravin N.V."/>
        </authorList>
    </citation>
    <scope>NUCLEOTIDE SEQUENCE [LARGE SCALE GENOMIC DNA]</scope>
    <source>
        <strain evidence="4 5">P105</strain>
    </source>
</reference>
<evidence type="ECO:0000313" key="5">
    <source>
        <dbReference type="Proteomes" id="UP000593892"/>
    </source>
</evidence>
<organism evidence="4 5">
    <name type="scientific">Paludibaculum fermentans</name>
    <dbReference type="NCBI Taxonomy" id="1473598"/>
    <lineage>
        <taxon>Bacteria</taxon>
        <taxon>Pseudomonadati</taxon>
        <taxon>Acidobacteriota</taxon>
        <taxon>Terriglobia</taxon>
        <taxon>Bryobacterales</taxon>
        <taxon>Bryobacteraceae</taxon>
        <taxon>Paludibaculum</taxon>
    </lineage>
</organism>